<dbReference type="AlphaFoldDB" id="A0A2N9HYW3"/>
<gene>
    <name evidence="1" type="ORF">FSB_LOCUS44855</name>
</gene>
<name>A0A2N9HYW3_FAGSY</name>
<sequence>MRHIVGKISTSTFQRYKVYANRSSDERVMAPGSWGVGAVLVCFSGEDSGQTGEATGELRVAHRSRSRHLSNAPGLAGQLAASRKDSAREGAFATFSCKVLDLRETELGMERYGSANKGRRSVFGPLEDIFPIEIPARPGEILTIREFHAVHGCVLFPMCPGLRINLLRSSRCRISAILISSESLCYLLSKGGGQFDSAFGPVNGSVKLRGPQSGQKRLGQTLVKLWSTLVKLGQSSPNFGKCIPDHVLRVSGYSGPQSGQKRLGQTLVKLGQSSSDLGKCILDLVLRLFDVTILCRIRPAWFGLPRFTCRHPRKSRG</sequence>
<evidence type="ECO:0000313" key="1">
    <source>
        <dbReference type="EMBL" id="SPD16973.1"/>
    </source>
</evidence>
<organism evidence="1">
    <name type="scientific">Fagus sylvatica</name>
    <name type="common">Beechnut</name>
    <dbReference type="NCBI Taxonomy" id="28930"/>
    <lineage>
        <taxon>Eukaryota</taxon>
        <taxon>Viridiplantae</taxon>
        <taxon>Streptophyta</taxon>
        <taxon>Embryophyta</taxon>
        <taxon>Tracheophyta</taxon>
        <taxon>Spermatophyta</taxon>
        <taxon>Magnoliopsida</taxon>
        <taxon>eudicotyledons</taxon>
        <taxon>Gunneridae</taxon>
        <taxon>Pentapetalae</taxon>
        <taxon>rosids</taxon>
        <taxon>fabids</taxon>
        <taxon>Fagales</taxon>
        <taxon>Fagaceae</taxon>
        <taxon>Fagus</taxon>
    </lineage>
</organism>
<protein>
    <submittedName>
        <fullName evidence="1">Uncharacterized protein</fullName>
    </submittedName>
</protein>
<proteinExistence type="predicted"/>
<dbReference type="EMBL" id="OIVN01004368">
    <property type="protein sequence ID" value="SPD16973.1"/>
    <property type="molecule type" value="Genomic_DNA"/>
</dbReference>
<reference evidence="1" key="1">
    <citation type="submission" date="2018-02" db="EMBL/GenBank/DDBJ databases">
        <authorList>
            <person name="Cohen D.B."/>
            <person name="Kent A.D."/>
        </authorList>
    </citation>
    <scope>NUCLEOTIDE SEQUENCE</scope>
</reference>
<accession>A0A2N9HYW3</accession>